<sequence>MDASLNQHVDWLVEEAEKFARYVVTTLKTQDGENRSGSSQDEGEQTDSEEKFGKSQIENLLAAINHLTSLNELKLFVRYQMGRKGSEKGWKKVGDRFLAILDEIQKKDLGEVTKIAERDPHFHLVQRFLLYWKWEHTYLRGNESRDGRAQGNNRKGDAR</sequence>
<dbReference type="Proteomes" id="UP000501793">
    <property type="component" value="Chromosome"/>
</dbReference>
<gene>
    <name evidence="1" type="ORF">FAVT5_2943</name>
</gene>
<proteinExistence type="predicted"/>
<accession>A0ACA8ZC07</accession>
<dbReference type="EMBL" id="LR792684">
    <property type="protein sequence ID" value="CAB3394560.1"/>
    <property type="molecule type" value="Genomic_DNA"/>
</dbReference>
<evidence type="ECO:0000313" key="1">
    <source>
        <dbReference type="EMBL" id="CAB3394560.1"/>
    </source>
</evidence>
<reference evidence="1" key="1">
    <citation type="submission" date="2020-04" db="EMBL/GenBank/DDBJ databases">
        <authorList>
            <person name="Hogendoorn C."/>
        </authorList>
    </citation>
    <scope>NUCLEOTIDE SEQUENCE</scope>
    <source>
        <strain evidence="1">FAVT5</strain>
    </source>
</reference>
<keyword evidence="2" id="KW-1185">Reference proteome</keyword>
<evidence type="ECO:0000313" key="2">
    <source>
        <dbReference type="Proteomes" id="UP000501793"/>
    </source>
</evidence>
<name>A0ACA8ZC07_9BACL</name>
<protein>
    <submittedName>
        <fullName evidence="1">Uncharacterized protein</fullName>
    </submittedName>
</protein>
<organism evidence="1 2">
    <name type="scientific">Kyrpidia spormannii</name>
    <dbReference type="NCBI Taxonomy" id="2055160"/>
    <lineage>
        <taxon>Bacteria</taxon>
        <taxon>Bacillati</taxon>
        <taxon>Bacillota</taxon>
        <taxon>Bacilli</taxon>
        <taxon>Bacillales</taxon>
        <taxon>Alicyclobacillaceae</taxon>
        <taxon>Kyrpidia</taxon>
    </lineage>
</organism>